<feature type="domain" description="Peptidase M24 C-terminal" evidence="6">
    <location>
        <begin position="545"/>
        <end position="605"/>
    </location>
</feature>
<evidence type="ECO:0000256" key="1">
    <source>
        <dbReference type="ARBA" id="ARBA00008766"/>
    </source>
</evidence>
<evidence type="ECO:0000256" key="3">
    <source>
        <dbReference type="ARBA" id="ARBA00022801"/>
    </source>
</evidence>
<feature type="domain" description="Peptidase M24" evidence="4">
    <location>
        <begin position="326"/>
        <end position="537"/>
    </location>
</feature>
<evidence type="ECO:0000313" key="8">
    <source>
        <dbReference type="Proteomes" id="UP001201217"/>
    </source>
</evidence>
<keyword evidence="3" id="KW-0378">Hydrolase</keyword>
<dbReference type="CDD" id="cd01085">
    <property type="entry name" value="APP"/>
    <property type="match status" value="1"/>
</dbReference>
<dbReference type="InterPro" id="IPR050422">
    <property type="entry name" value="X-Pro_aminopeptidase_P"/>
</dbReference>
<dbReference type="InterPro" id="IPR029149">
    <property type="entry name" value="Creatin/AminoP/Spt16_N"/>
</dbReference>
<dbReference type="RefSeq" id="WP_236114480.1">
    <property type="nucleotide sequence ID" value="NZ_JAKGTI010000002.1"/>
</dbReference>
<dbReference type="Pfam" id="PF00557">
    <property type="entry name" value="Peptidase_M24"/>
    <property type="match status" value="1"/>
</dbReference>
<gene>
    <name evidence="7" type="ORF">L1I42_10490</name>
</gene>
<comment type="caution">
    <text evidence="7">The sequence shown here is derived from an EMBL/GenBank/DDBJ whole genome shotgun (WGS) entry which is preliminary data.</text>
</comment>
<evidence type="ECO:0000256" key="2">
    <source>
        <dbReference type="ARBA" id="ARBA00022723"/>
    </source>
</evidence>
<accession>A0ABS9E7Q8</accession>
<dbReference type="Gene3D" id="3.40.350.10">
    <property type="entry name" value="Creatinase/prolidase N-terminal domain"/>
    <property type="match status" value="2"/>
</dbReference>
<dbReference type="Proteomes" id="UP001201217">
    <property type="component" value="Unassembled WGS sequence"/>
</dbReference>
<dbReference type="EMBL" id="JAKGTI010000002">
    <property type="protein sequence ID" value="MCF4098914.1"/>
    <property type="molecule type" value="Genomic_DNA"/>
</dbReference>
<dbReference type="InterPro" id="IPR036005">
    <property type="entry name" value="Creatinase/aminopeptidase-like"/>
</dbReference>
<dbReference type="GO" id="GO:0004177">
    <property type="term" value="F:aminopeptidase activity"/>
    <property type="evidence" value="ECO:0007669"/>
    <property type="project" value="UniProtKB-KW"/>
</dbReference>
<sequence length="605" mass="66815">MSAKSTANRFQTFEERANPALVAPRVAALRNQLKSHKLAAFLVPRADAHRGENVPAGDERLAYMTSFTGSAGMAVVALEKAALIVDGRYTLQAPQQTDINTFEIVDLSPTATADWLTKNLKKGDKVGYDGWLHTPKEIAALEKKLSEKGIELVEVHNLVDAIWEDRPAPPTNDIYTLEDSQTGKNAADKLAEIQAKMVEKNADHLVLTLPESTNWLLNIRGSDISNTPVSLGFAIVPQHGVTRFFVQPAKINPVIQAELSDVTVLEPIEELEEALKSMMTDSVWFDDATTPIKLLNIAKSVGATIITDKDPVVIAKARKNPAEIDGMKAAQKSDAIAMAKFLSWLDAEAPKGGLTEIDIVEKLEDCRRESNELLDISFETISGSGPNGAIVHYRVTENTNRTLNPGELMLVDSGGQYRNGTTDITRTMATGDTTAEQRKHFTLVLKGMIALSRVHFHKGATGAHLDALARQFLWNEGLNYLHGTGHGVGALLGVHEGPCGISHVNHNVLEEGNILSNEPGFYLEGEYGIRIENLIMVVPSEKNEKFLKFDTLTYTPIDLRLIEKELMTPDEIEWLNDYHQKCYELIADRLEDDKKEWLKQATRAI</sequence>
<dbReference type="Pfam" id="PF01321">
    <property type="entry name" value="Creatinase_N"/>
    <property type="match status" value="1"/>
</dbReference>
<dbReference type="InterPro" id="IPR033740">
    <property type="entry name" value="Pept_M24B"/>
</dbReference>
<comment type="similarity">
    <text evidence="1">Belongs to the peptidase M24B family.</text>
</comment>
<dbReference type="PANTHER" id="PTHR43763:SF6">
    <property type="entry name" value="XAA-PRO AMINOPEPTIDASE 1"/>
    <property type="match status" value="1"/>
</dbReference>
<reference evidence="7 8" key="1">
    <citation type="submission" date="2022-01" db="EMBL/GenBank/DDBJ databases">
        <title>Maritalea mediterranea sp. nov., isolated from marine plastic residues from the Malva-rosa beach (Valencia, Spain).</title>
        <authorList>
            <person name="Vidal-Verdu A."/>
            <person name="Molina-Menor E."/>
            <person name="Pascual J."/>
            <person name="Pereto J."/>
            <person name="Porcar M."/>
        </authorList>
    </citation>
    <scope>NUCLEOTIDE SEQUENCE [LARGE SCALE GENOMIC DNA]</scope>
    <source>
        <strain evidence="7 8">P4.10X</strain>
    </source>
</reference>
<dbReference type="SUPFAM" id="SSF55920">
    <property type="entry name" value="Creatinase/aminopeptidase"/>
    <property type="match status" value="1"/>
</dbReference>
<name>A0ABS9E7Q8_9HYPH</name>
<evidence type="ECO:0000259" key="6">
    <source>
        <dbReference type="Pfam" id="PF16188"/>
    </source>
</evidence>
<proteinExistence type="inferred from homology"/>
<keyword evidence="2" id="KW-0479">Metal-binding</keyword>
<dbReference type="PANTHER" id="PTHR43763">
    <property type="entry name" value="XAA-PRO AMINOPEPTIDASE 1"/>
    <property type="match status" value="1"/>
</dbReference>
<dbReference type="InterPro" id="IPR000994">
    <property type="entry name" value="Pept_M24"/>
</dbReference>
<dbReference type="Pfam" id="PF16188">
    <property type="entry name" value="Peptidase_M24_C"/>
    <property type="match status" value="1"/>
</dbReference>
<evidence type="ECO:0000313" key="7">
    <source>
        <dbReference type="EMBL" id="MCF4098914.1"/>
    </source>
</evidence>
<dbReference type="InterPro" id="IPR000587">
    <property type="entry name" value="Creatinase_N"/>
</dbReference>
<protein>
    <submittedName>
        <fullName evidence="7">Aminopeptidase P family protein</fullName>
    </submittedName>
</protein>
<dbReference type="Pfam" id="PF16189">
    <property type="entry name" value="Creatinase_N_2"/>
    <property type="match status" value="1"/>
</dbReference>
<keyword evidence="7" id="KW-0031">Aminopeptidase</keyword>
<dbReference type="Gene3D" id="3.90.230.10">
    <property type="entry name" value="Creatinase/methionine aminopeptidase superfamily"/>
    <property type="match status" value="1"/>
</dbReference>
<evidence type="ECO:0000259" key="4">
    <source>
        <dbReference type="Pfam" id="PF00557"/>
    </source>
</evidence>
<dbReference type="InterPro" id="IPR032416">
    <property type="entry name" value="Peptidase_M24_C"/>
</dbReference>
<keyword evidence="8" id="KW-1185">Reference proteome</keyword>
<evidence type="ECO:0000259" key="5">
    <source>
        <dbReference type="Pfam" id="PF01321"/>
    </source>
</evidence>
<dbReference type="SUPFAM" id="SSF53092">
    <property type="entry name" value="Creatinase/prolidase N-terminal domain"/>
    <property type="match status" value="1"/>
</dbReference>
<organism evidence="7 8">
    <name type="scientific">Maritalea mediterranea</name>
    <dbReference type="NCBI Taxonomy" id="2909667"/>
    <lineage>
        <taxon>Bacteria</taxon>
        <taxon>Pseudomonadati</taxon>
        <taxon>Pseudomonadota</taxon>
        <taxon>Alphaproteobacteria</taxon>
        <taxon>Hyphomicrobiales</taxon>
        <taxon>Devosiaceae</taxon>
        <taxon>Maritalea</taxon>
    </lineage>
</organism>
<feature type="domain" description="Creatinase N-terminal" evidence="5">
    <location>
        <begin position="25"/>
        <end position="161"/>
    </location>
</feature>
<keyword evidence="7" id="KW-0645">Protease</keyword>